<evidence type="ECO:0000259" key="1">
    <source>
        <dbReference type="Pfam" id="PF04073"/>
    </source>
</evidence>
<gene>
    <name evidence="2" type="ORF">NX722_06050</name>
</gene>
<evidence type="ECO:0000313" key="2">
    <source>
        <dbReference type="EMBL" id="MCW7552217.1"/>
    </source>
</evidence>
<sequence>MPVQKVADFLAAHRVPYRTQRHTPAFTAQEVAEQAHISGHRVAKTVVVKLDGKMALCVLPATERVNFSMLRHVAGSHTAELAAEEEFASHFPTCEPGAMPPFGNLYGLPVYAMETLKSGQTLAFNSGDASELLVIDWKDFDELVHPVVLTDRQKAAIA</sequence>
<dbReference type="InterPro" id="IPR007214">
    <property type="entry name" value="YbaK/aa-tRNA-synth-assoc-dom"/>
</dbReference>
<dbReference type="InterPro" id="IPR036754">
    <property type="entry name" value="YbaK/aa-tRNA-synt-asso_dom_sf"/>
</dbReference>
<feature type="domain" description="YbaK/aminoacyl-tRNA synthetase-associated" evidence="1">
    <location>
        <begin position="22"/>
        <end position="142"/>
    </location>
</feature>
<name>A0ABT3MS60_9GAMM</name>
<dbReference type="EMBL" id="JAPFCC010000001">
    <property type="protein sequence ID" value="MCW7552217.1"/>
    <property type="molecule type" value="Genomic_DNA"/>
</dbReference>
<dbReference type="CDD" id="cd04332">
    <property type="entry name" value="YbaK_like"/>
    <property type="match status" value="1"/>
</dbReference>
<dbReference type="RefSeq" id="WP_262567199.1">
    <property type="nucleotide sequence ID" value="NZ_JAPFCC010000001.1"/>
</dbReference>
<proteinExistence type="predicted"/>
<protein>
    <submittedName>
        <fullName evidence="2">YbaK/EbsC family protein</fullName>
    </submittedName>
</protein>
<dbReference type="Pfam" id="PF04073">
    <property type="entry name" value="tRNA_edit"/>
    <property type="match status" value="1"/>
</dbReference>
<reference evidence="2 3" key="1">
    <citation type="submission" date="2022-10" db="EMBL/GenBank/DDBJ databases">
        <title>High-quality genome sequences of two octocoral-associated bacteria, Endozoicomonas euniceicola EF212 and Endozoicomonas gorgoniicola PS125.</title>
        <authorList>
            <person name="Chiou Y.-J."/>
            <person name="Chen Y.-H."/>
        </authorList>
    </citation>
    <scope>NUCLEOTIDE SEQUENCE [LARGE SCALE GENOMIC DNA]</scope>
    <source>
        <strain evidence="2 3">PS125</strain>
    </source>
</reference>
<comment type="caution">
    <text evidence="2">The sequence shown here is derived from an EMBL/GenBank/DDBJ whole genome shotgun (WGS) entry which is preliminary data.</text>
</comment>
<evidence type="ECO:0000313" key="3">
    <source>
        <dbReference type="Proteomes" id="UP001209854"/>
    </source>
</evidence>
<dbReference type="SUPFAM" id="SSF55826">
    <property type="entry name" value="YbaK/ProRS associated domain"/>
    <property type="match status" value="1"/>
</dbReference>
<dbReference type="Proteomes" id="UP001209854">
    <property type="component" value="Unassembled WGS sequence"/>
</dbReference>
<dbReference type="Gene3D" id="3.90.960.10">
    <property type="entry name" value="YbaK/aminoacyl-tRNA synthetase-associated domain"/>
    <property type="match status" value="1"/>
</dbReference>
<accession>A0ABT3MS60</accession>
<organism evidence="2 3">
    <name type="scientific">Endozoicomonas gorgoniicola</name>
    <dbReference type="NCBI Taxonomy" id="1234144"/>
    <lineage>
        <taxon>Bacteria</taxon>
        <taxon>Pseudomonadati</taxon>
        <taxon>Pseudomonadota</taxon>
        <taxon>Gammaproteobacteria</taxon>
        <taxon>Oceanospirillales</taxon>
        <taxon>Endozoicomonadaceae</taxon>
        <taxon>Endozoicomonas</taxon>
    </lineage>
</organism>
<keyword evidence="3" id="KW-1185">Reference proteome</keyword>